<dbReference type="Proteomes" id="UP001557484">
    <property type="component" value="Unassembled WGS sequence"/>
</dbReference>
<dbReference type="Pfam" id="PF04134">
    <property type="entry name" value="DCC1-like"/>
    <property type="match status" value="1"/>
</dbReference>
<dbReference type="InterPro" id="IPR036249">
    <property type="entry name" value="Thioredoxin-like_sf"/>
</dbReference>
<evidence type="ECO:0000313" key="2">
    <source>
        <dbReference type="Proteomes" id="UP001557484"/>
    </source>
</evidence>
<accession>A0ABV3TU82</accession>
<proteinExistence type="predicted"/>
<reference evidence="1 2" key="1">
    <citation type="journal article" date="2011" name="Int. J. Syst. Evol. Microbiol.">
        <title>Zhongshania antarctica gen. nov., sp. nov. and Zhongshania guokunii sp. nov., gammaproteobacteria respectively isolated from coastal attached (fast) ice and surface seawater of the Antarctic.</title>
        <authorList>
            <person name="Li H.J."/>
            <person name="Zhang X.Y."/>
            <person name="Chen C.X."/>
            <person name="Zhang Y.J."/>
            <person name="Gao Z.M."/>
            <person name="Yu Y."/>
            <person name="Chen X.L."/>
            <person name="Chen B."/>
            <person name="Zhang Y.Z."/>
        </authorList>
    </citation>
    <scope>NUCLEOTIDE SEQUENCE [LARGE SCALE GENOMIC DNA]</scope>
    <source>
        <strain evidence="1 2">R06B22</strain>
    </source>
</reference>
<dbReference type="InterPro" id="IPR044691">
    <property type="entry name" value="DCC1_Trx"/>
</dbReference>
<evidence type="ECO:0000313" key="1">
    <source>
        <dbReference type="EMBL" id="MEX1665137.1"/>
    </source>
</evidence>
<dbReference type="PANTHER" id="PTHR34290">
    <property type="entry name" value="SI:CH73-390P7.2"/>
    <property type="match status" value="1"/>
</dbReference>
<name>A0ABV3TU82_9GAMM</name>
<protein>
    <submittedName>
        <fullName evidence="1">Thiol-disulfide oxidoreductase DCC family protein</fullName>
    </submittedName>
</protein>
<keyword evidence="2" id="KW-1185">Reference proteome</keyword>
<dbReference type="InterPro" id="IPR007263">
    <property type="entry name" value="DCC1-like"/>
</dbReference>
<comment type="caution">
    <text evidence="1">The sequence shown here is derived from an EMBL/GenBank/DDBJ whole genome shotgun (WGS) entry which is preliminary data.</text>
</comment>
<dbReference type="SUPFAM" id="SSF52833">
    <property type="entry name" value="Thioredoxin-like"/>
    <property type="match status" value="1"/>
</dbReference>
<organism evidence="1 2">
    <name type="scientific">Zhongshania arctica</name>
    <dbReference type="NCBI Taxonomy" id="3238302"/>
    <lineage>
        <taxon>Bacteria</taxon>
        <taxon>Pseudomonadati</taxon>
        <taxon>Pseudomonadota</taxon>
        <taxon>Gammaproteobacteria</taxon>
        <taxon>Cellvibrionales</taxon>
        <taxon>Spongiibacteraceae</taxon>
        <taxon>Zhongshania</taxon>
    </lineage>
</organism>
<dbReference type="EMBL" id="JBFRYB010000001">
    <property type="protein sequence ID" value="MEX1665137.1"/>
    <property type="molecule type" value="Genomic_DNA"/>
</dbReference>
<dbReference type="PANTHER" id="PTHR34290:SF2">
    <property type="entry name" value="OS04G0668800 PROTEIN"/>
    <property type="match status" value="1"/>
</dbReference>
<sequence length="171" mass="18939">MQASRSSKSAADSPCDTSAQQCQDFEASAASNTPQLTFFYDGQCPLCMKEIRMLNRWNTSASVAFVNLLSTEAMIAFPEVDIDDAQKSLLAFTSDGATLRGVDATYAVWAALGKGHWMAPLNWRWLRPITLLAYRVFARYRHQLALLLTGQRRCASCELPAPPANKTDLKN</sequence>
<dbReference type="RefSeq" id="WP_368375245.1">
    <property type="nucleotide sequence ID" value="NZ_JBFRYB010000001.1"/>
</dbReference>
<gene>
    <name evidence="1" type="ORF">AB4875_06530</name>
</gene>